<evidence type="ECO:0000313" key="4">
    <source>
        <dbReference type="EMBL" id="PPL18766.1"/>
    </source>
</evidence>
<comment type="similarity">
    <text evidence="1">Belongs to the ThrE exporter (TC 2.A.79) family.</text>
</comment>
<keyword evidence="2" id="KW-1133">Transmembrane helix</keyword>
<evidence type="ECO:0000259" key="3">
    <source>
        <dbReference type="Pfam" id="PF06738"/>
    </source>
</evidence>
<feature type="transmembrane region" description="Helical" evidence="2">
    <location>
        <begin position="253"/>
        <end position="276"/>
    </location>
</feature>
<dbReference type="Pfam" id="PF06738">
    <property type="entry name" value="ThrE"/>
    <property type="match status" value="1"/>
</dbReference>
<feature type="transmembrane region" description="Helical" evidence="2">
    <location>
        <begin position="288"/>
        <end position="309"/>
    </location>
</feature>
<reference evidence="4 5" key="1">
    <citation type="journal article" date="2008" name="Int. J. Syst. Evol. Microbiol.">
        <title>Leifsonia pindariensis sp. nov., isolated from the Pindari glacier of the Indian Himalayas, and emended description of the genus Leifsonia.</title>
        <authorList>
            <person name="Reddy G.S."/>
            <person name="Prabagaran S.R."/>
            <person name="Shivaji S."/>
        </authorList>
    </citation>
    <scope>NUCLEOTIDE SEQUENCE [LARGE SCALE GENOMIC DNA]</scope>
    <source>
        <strain evidence="4 5">PON 10</strain>
    </source>
</reference>
<name>A0ABX5AUY8_9MICO</name>
<feature type="transmembrane region" description="Helical" evidence="2">
    <location>
        <begin position="190"/>
        <end position="209"/>
    </location>
</feature>
<feature type="transmembrane region" description="Helical" evidence="2">
    <location>
        <begin position="221"/>
        <end position="241"/>
    </location>
</feature>
<dbReference type="PANTHER" id="PTHR31082:SF4">
    <property type="entry name" value="PHEROMONE-REGULATED MEMBRANE PROTEIN 10"/>
    <property type="match status" value="1"/>
</dbReference>
<keyword evidence="2" id="KW-0472">Membrane</keyword>
<accession>A0ABX5AUY8</accession>
<dbReference type="Proteomes" id="UP000237755">
    <property type="component" value="Unassembled WGS sequence"/>
</dbReference>
<evidence type="ECO:0000313" key="5">
    <source>
        <dbReference type="Proteomes" id="UP000237755"/>
    </source>
</evidence>
<feature type="transmembrane region" description="Helical" evidence="2">
    <location>
        <begin position="402"/>
        <end position="422"/>
    </location>
</feature>
<proteinExistence type="inferred from homology"/>
<keyword evidence="2" id="KW-0812">Transmembrane</keyword>
<keyword evidence="5" id="KW-1185">Reference proteome</keyword>
<sequence length="438" mass="46003">MDVKSIWHAISRRWSRDDRPDVHEEADPAAAQRFLVGLGSALLSVGVATTDIHRTLHGVARALGYEQASIIVLPTVMIVSLTEASERGLAATEPHDGEVRFDRASGVYQLVLAAQRGELTAEEGLDKLAEIRAEPPRFRWPVRIIGHGVAASGVALILLGADLTSMIGALLLGSLVGAAKLVVRPNSFSATLLPAFMSFLTALLVFAAAEAHLLAVPLQVLVPALVTLLPGAALTTGIQELAAGDMISGSSRLVSGASQLVLLAFGIIAALTISGLSPSRALQVTGPGFGAFEPWVGVILMALGFFLYYCGPPRSVYFLTVTLFAAYGAQVLSALIVPAVFSGFVGALVLTVVAYLLQSFRGAPPAVVCFLPAFWLLVPGAAGLIDFTQKVLGLALETVNTFSVLGSIVAIALGVVTGTAVYRQIYRLAPRRWGLQFS</sequence>
<dbReference type="InterPro" id="IPR010619">
    <property type="entry name" value="ThrE-like_N"/>
</dbReference>
<dbReference type="EMBL" id="MPZN01000027">
    <property type="protein sequence ID" value="PPL18766.1"/>
    <property type="molecule type" value="Genomic_DNA"/>
</dbReference>
<dbReference type="RefSeq" id="WP_104475437.1">
    <property type="nucleotide sequence ID" value="NZ_MPZN01000027.1"/>
</dbReference>
<protein>
    <recommendedName>
        <fullName evidence="3">Threonine/serine exporter-like N-terminal domain-containing protein</fullName>
    </recommendedName>
</protein>
<feature type="transmembrane region" description="Helical" evidence="2">
    <location>
        <begin position="339"/>
        <end position="357"/>
    </location>
</feature>
<gene>
    <name evidence="4" type="ORF">GY24_09655</name>
</gene>
<evidence type="ECO:0000256" key="1">
    <source>
        <dbReference type="ARBA" id="ARBA00034125"/>
    </source>
</evidence>
<evidence type="ECO:0000256" key="2">
    <source>
        <dbReference type="SAM" id="Phobius"/>
    </source>
</evidence>
<feature type="transmembrane region" description="Helical" evidence="2">
    <location>
        <begin position="364"/>
        <end position="382"/>
    </location>
</feature>
<organism evidence="4 5">
    <name type="scientific">Microterricola pindariensis</name>
    <dbReference type="NCBI Taxonomy" id="478010"/>
    <lineage>
        <taxon>Bacteria</taxon>
        <taxon>Bacillati</taxon>
        <taxon>Actinomycetota</taxon>
        <taxon>Actinomycetes</taxon>
        <taxon>Micrococcales</taxon>
        <taxon>Microbacteriaceae</taxon>
        <taxon>Microterricola</taxon>
    </lineage>
</organism>
<dbReference type="PANTHER" id="PTHR31082">
    <property type="entry name" value="PHEROMONE-REGULATED MEMBRANE PROTEIN 10"/>
    <property type="match status" value="1"/>
</dbReference>
<comment type="caution">
    <text evidence="4">The sequence shown here is derived from an EMBL/GenBank/DDBJ whole genome shotgun (WGS) entry which is preliminary data.</text>
</comment>
<dbReference type="InterPro" id="IPR051361">
    <property type="entry name" value="ThrE/Ser_Exporter"/>
</dbReference>
<feature type="domain" description="Threonine/serine exporter-like N-terminal" evidence="3">
    <location>
        <begin position="33"/>
        <end position="273"/>
    </location>
</feature>